<evidence type="ECO:0000256" key="1">
    <source>
        <dbReference type="SAM" id="Coils"/>
    </source>
</evidence>
<comment type="caution">
    <text evidence="3">The sequence shown here is derived from an EMBL/GenBank/DDBJ whole genome shotgun (WGS) entry which is preliminary data.</text>
</comment>
<feature type="transmembrane region" description="Helical" evidence="2">
    <location>
        <begin position="118"/>
        <end position="139"/>
    </location>
</feature>
<name>A0A139N834_STRGN</name>
<organism evidence="3 4">
    <name type="scientific">Streptococcus gordonii</name>
    <dbReference type="NCBI Taxonomy" id="1302"/>
    <lineage>
        <taxon>Bacteria</taxon>
        <taxon>Bacillati</taxon>
        <taxon>Bacillota</taxon>
        <taxon>Bacilli</taxon>
        <taxon>Lactobacillales</taxon>
        <taxon>Streptococcaceae</taxon>
        <taxon>Streptococcus</taxon>
    </lineage>
</organism>
<dbReference type="PATRIC" id="fig|1302.21.peg.880"/>
<keyword evidence="2" id="KW-0812">Transmembrane</keyword>
<gene>
    <name evidence="3" type="ORF">SGODD07_00787</name>
</gene>
<proteinExistence type="predicted"/>
<dbReference type="Proteomes" id="UP000070096">
    <property type="component" value="Unassembled WGS sequence"/>
</dbReference>
<reference evidence="3 4" key="1">
    <citation type="submission" date="2016-01" db="EMBL/GenBank/DDBJ databases">
        <title>Highly variable Streptococcus oralis are common among viridans streptococci isolated from primates.</title>
        <authorList>
            <person name="Denapaite D."/>
            <person name="Rieger M."/>
            <person name="Koendgen S."/>
            <person name="Brueckner R."/>
            <person name="Ochigava I."/>
            <person name="Kappeler P."/>
            <person name="Maetz-Rensing K."/>
            <person name="Leendertz F."/>
            <person name="Hakenbeck R."/>
        </authorList>
    </citation>
    <scope>NUCLEOTIDE SEQUENCE [LARGE SCALE GENOMIC DNA]</scope>
    <source>
        <strain evidence="3 4">DD07</strain>
    </source>
</reference>
<evidence type="ECO:0000313" key="3">
    <source>
        <dbReference type="EMBL" id="KXT72215.1"/>
    </source>
</evidence>
<sequence>MQYKRSYASEIVGIAIITIFAIFVVWSNSSSTFSASNSKDPEESFDAKMDEYKLEERPITIRDAELMFGSEDGPKDETPEKREARLQTFVDTYNNQLKKEQDEIKREKEEKKKRDNDFATTVLIGSAVGVSLLLISIFIKSKQPPAMTISEGKLDIKSSIFQDMNELDLDKVKKIEYKIKTYSSDDMQKTNRMLYFYDQNGSSLDSIDLNNLSGADFNDIYKEISRQAPHIEWIFPE</sequence>
<protein>
    <submittedName>
        <fullName evidence="3">Uncharacterized protein</fullName>
    </submittedName>
</protein>
<dbReference type="EMBL" id="LQRC01000117">
    <property type="protein sequence ID" value="KXT72215.1"/>
    <property type="molecule type" value="Genomic_DNA"/>
</dbReference>
<keyword evidence="1" id="KW-0175">Coiled coil</keyword>
<feature type="coiled-coil region" evidence="1">
    <location>
        <begin position="90"/>
        <end position="117"/>
    </location>
</feature>
<keyword evidence="2" id="KW-0472">Membrane</keyword>
<keyword evidence="2" id="KW-1133">Transmembrane helix</keyword>
<evidence type="ECO:0000313" key="4">
    <source>
        <dbReference type="Proteomes" id="UP000070096"/>
    </source>
</evidence>
<evidence type="ECO:0000256" key="2">
    <source>
        <dbReference type="SAM" id="Phobius"/>
    </source>
</evidence>
<accession>A0A139N834</accession>
<feature type="transmembrane region" description="Helical" evidence="2">
    <location>
        <begin position="7"/>
        <end position="26"/>
    </location>
</feature>
<dbReference type="AlphaFoldDB" id="A0A139N834"/>